<evidence type="ECO:0000313" key="8">
    <source>
        <dbReference type="Proteomes" id="UP000252530"/>
    </source>
</evidence>
<evidence type="ECO:0000256" key="3">
    <source>
        <dbReference type="ARBA" id="ARBA00022563"/>
    </source>
</evidence>
<proteinExistence type="inferred from homology"/>
<dbReference type="AlphaFoldDB" id="A0A366KAC4"/>
<dbReference type="InterPro" id="IPR000043">
    <property type="entry name" value="Adenosylhomocysteinase-like"/>
</dbReference>
<evidence type="ECO:0000256" key="2">
    <source>
        <dbReference type="ARBA" id="ARBA00007122"/>
    </source>
</evidence>
<name>A0A366KAC4_9BIFI</name>
<protein>
    <submittedName>
        <fullName evidence="7">Adenosylhomocysteinase</fullName>
    </submittedName>
</protein>
<feature type="compositionally biased region" description="Basic and acidic residues" evidence="5">
    <location>
        <begin position="17"/>
        <end position="33"/>
    </location>
</feature>
<comment type="caution">
    <text evidence="7">The sequence shown here is derived from an EMBL/GenBank/DDBJ whole genome shotgun (WGS) entry which is preliminary data.</text>
</comment>
<dbReference type="PANTHER" id="PTHR23420:SF0">
    <property type="entry name" value="ADENOSYLHOMOCYSTEINASE"/>
    <property type="match status" value="1"/>
</dbReference>
<keyword evidence="4" id="KW-0520">NAD</keyword>
<feature type="region of interest" description="Disordered" evidence="5">
    <location>
        <begin position="1"/>
        <end position="78"/>
    </location>
</feature>
<accession>A0A366KAC4</accession>
<comment type="similarity">
    <text evidence="2">Belongs to the adenosylhomocysteinase family.</text>
</comment>
<dbReference type="GO" id="GO:0033353">
    <property type="term" value="P:S-adenosylmethionine cycle"/>
    <property type="evidence" value="ECO:0007669"/>
    <property type="project" value="TreeGrafter"/>
</dbReference>
<evidence type="ECO:0000256" key="5">
    <source>
        <dbReference type="SAM" id="MobiDB-lite"/>
    </source>
</evidence>
<gene>
    <name evidence="7" type="ORF">CRD60_05890</name>
</gene>
<keyword evidence="3" id="KW-0554">One-carbon metabolism</keyword>
<evidence type="ECO:0000256" key="4">
    <source>
        <dbReference type="ARBA" id="ARBA00023027"/>
    </source>
</evidence>
<reference evidence="7 8" key="1">
    <citation type="submission" date="2017-10" db="EMBL/GenBank/DDBJ databases">
        <title>Bifidobacterium xylocopum sp. nov. and Bifidobacterium aemilianum sp. nov., from the carpenter bee (Xylocopa violacea) digestive tract.</title>
        <authorList>
            <person name="Alberoni D."/>
            <person name="Baffoni L."/>
            <person name="Di Gioia D."/>
            <person name="Gaggia F."/>
            <person name="Biavati B."/>
        </authorList>
    </citation>
    <scope>NUCLEOTIDE SEQUENCE [LARGE SCALE GENOMIC DNA]</scope>
    <source>
        <strain evidence="7 8">XV10</strain>
    </source>
</reference>
<organism evidence="7 8">
    <name type="scientific">Bifidobacterium aemilianum</name>
    <dbReference type="NCBI Taxonomy" id="2493120"/>
    <lineage>
        <taxon>Bacteria</taxon>
        <taxon>Bacillati</taxon>
        <taxon>Actinomycetota</taxon>
        <taxon>Actinomycetes</taxon>
        <taxon>Bifidobacteriales</taxon>
        <taxon>Bifidobacteriaceae</taxon>
        <taxon>Bifidobacterium</taxon>
    </lineage>
</organism>
<evidence type="ECO:0000256" key="1">
    <source>
        <dbReference type="ARBA" id="ARBA00001911"/>
    </source>
</evidence>
<dbReference type="SUPFAM" id="SSF51735">
    <property type="entry name" value="NAD(P)-binding Rossmann-fold domains"/>
    <property type="match status" value="1"/>
</dbReference>
<dbReference type="InterPro" id="IPR036291">
    <property type="entry name" value="NAD(P)-bd_dom_sf"/>
</dbReference>
<sequence>MSLAGSTTVARPPRSAAAEETRTEHKPADERCQHKTPLGTKTVEGAESIRKNSGTDQNDDENEDRPTDGDSGRPVGQTAINNDAAFDFAYTGVDQVTDMREQSGTQAMAYAQEHMPILHQLMGQVASRHDLSGTSIAVCLILEPKTAVLLRELAQTGARVGVCCESGAVDQRVADQLKTEGILVQADASWNEEQARQGALDLLDQLQPNLIIDDGASFARLASRERPDLAARLVGVAEETTSGVRAFEAMEAAGALTYPVIAVNDSQMKTGFDNAHGTGESCVTTMQEILGSHCFAGTRLTVIGYGPVGEGFAKRVRALGAQVTVCDSDPRAALKAVFDGFPARNINQALPQADMAISATGVYHTIALEHMRAMRPGALLAVIGGIANEIALDQLPDFHPVNGRKIRSISVPDGPELTLLAEGDGVNYTAGGGNPIEIMDLSFAVQAAALAYLLDQRGELTPGVHRLPESTDRHIASLALAARGYQASQPLADHSHSWQVTRFDHEH</sequence>
<dbReference type="Gene3D" id="3.40.50.1480">
    <property type="entry name" value="Adenosylhomocysteinase-like"/>
    <property type="match status" value="1"/>
</dbReference>
<comment type="cofactor">
    <cofactor evidence="1">
        <name>NAD(+)</name>
        <dbReference type="ChEBI" id="CHEBI:57540"/>
    </cofactor>
</comment>
<dbReference type="InterPro" id="IPR042172">
    <property type="entry name" value="Adenosylhomocyst_ase-like_sf"/>
</dbReference>
<dbReference type="SUPFAM" id="SSF52283">
    <property type="entry name" value="Formate/glycerate dehydrogenase catalytic domain-like"/>
    <property type="match status" value="1"/>
</dbReference>
<evidence type="ECO:0000313" key="7">
    <source>
        <dbReference type="EMBL" id="RBP97621.1"/>
    </source>
</evidence>
<dbReference type="GO" id="GO:0005829">
    <property type="term" value="C:cytosol"/>
    <property type="evidence" value="ECO:0007669"/>
    <property type="project" value="TreeGrafter"/>
</dbReference>
<dbReference type="NCBIfam" id="NF004005">
    <property type="entry name" value="PRK05476.2-3"/>
    <property type="match status" value="1"/>
</dbReference>
<evidence type="ECO:0000259" key="6">
    <source>
        <dbReference type="SMART" id="SM00997"/>
    </source>
</evidence>
<dbReference type="SMART" id="SM00996">
    <property type="entry name" value="AdoHcyase"/>
    <property type="match status" value="1"/>
</dbReference>
<dbReference type="InterPro" id="IPR015878">
    <property type="entry name" value="Ado_hCys_hydrolase_NAD-bd"/>
</dbReference>
<dbReference type="Proteomes" id="UP000252530">
    <property type="component" value="Unassembled WGS sequence"/>
</dbReference>
<dbReference type="Pfam" id="PF00670">
    <property type="entry name" value="AdoHcyase_NAD"/>
    <property type="match status" value="1"/>
</dbReference>
<dbReference type="SMART" id="SM00997">
    <property type="entry name" value="AdoHcyase_NAD"/>
    <property type="match status" value="1"/>
</dbReference>
<feature type="domain" description="S-adenosyl-L-homocysteine hydrolase NAD binding" evidence="6">
    <location>
        <begin position="274"/>
        <end position="433"/>
    </location>
</feature>
<dbReference type="NCBIfam" id="NF004009">
    <property type="entry name" value="PRK05476.3-2"/>
    <property type="match status" value="1"/>
</dbReference>
<dbReference type="OrthoDB" id="9802717at2"/>
<dbReference type="Pfam" id="PF05221">
    <property type="entry name" value="AdoHcyase"/>
    <property type="match status" value="2"/>
</dbReference>
<dbReference type="GO" id="GO:0006730">
    <property type="term" value="P:one-carbon metabolic process"/>
    <property type="evidence" value="ECO:0007669"/>
    <property type="project" value="UniProtKB-KW"/>
</dbReference>
<keyword evidence="8" id="KW-1185">Reference proteome</keyword>
<dbReference type="PANTHER" id="PTHR23420">
    <property type="entry name" value="ADENOSYLHOMOCYSTEINASE"/>
    <property type="match status" value="1"/>
</dbReference>
<dbReference type="EMBL" id="PDCG01000005">
    <property type="protein sequence ID" value="RBP97621.1"/>
    <property type="molecule type" value="Genomic_DNA"/>
</dbReference>
<dbReference type="GO" id="GO:0004013">
    <property type="term" value="F:adenosylhomocysteinase activity"/>
    <property type="evidence" value="ECO:0007669"/>
    <property type="project" value="TreeGrafter"/>
</dbReference>
<dbReference type="Gene3D" id="3.40.50.720">
    <property type="entry name" value="NAD(P)-binding Rossmann-like Domain"/>
    <property type="match status" value="1"/>
</dbReference>